<accession>A0A0C3B957</accession>
<proteinExistence type="predicted"/>
<feature type="compositionally biased region" description="Basic residues" evidence="1">
    <location>
        <begin position="440"/>
        <end position="450"/>
    </location>
</feature>
<dbReference type="AlphaFoldDB" id="A0A0C3B957"/>
<evidence type="ECO:0000313" key="3">
    <source>
        <dbReference type="Proteomes" id="UP000054097"/>
    </source>
</evidence>
<reference evidence="3" key="2">
    <citation type="submission" date="2015-01" db="EMBL/GenBank/DDBJ databases">
        <title>Evolutionary Origins and Diversification of the Mycorrhizal Mutualists.</title>
        <authorList>
            <consortium name="DOE Joint Genome Institute"/>
            <consortium name="Mycorrhizal Genomics Consortium"/>
            <person name="Kohler A."/>
            <person name="Kuo A."/>
            <person name="Nagy L.G."/>
            <person name="Floudas D."/>
            <person name="Copeland A."/>
            <person name="Barry K.W."/>
            <person name="Cichocki N."/>
            <person name="Veneault-Fourrey C."/>
            <person name="LaButti K."/>
            <person name="Lindquist E.A."/>
            <person name="Lipzen A."/>
            <person name="Lundell T."/>
            <person name="Morin E."/>
            <person name="Murat C."/>
            <person name="Riley R."/>
            <person name="Ohm R."/>
            <person name="Sun H."/>
            <person name="Tunlid A."/>
            <person name="Henrissat B."/>
            <person name="Grigoriev I.V."/>
            <person name="Hibbett D.S."/>
            <person name="Martin F."/>
        </authorList>
    </citation>
    <scope>NUCLEOTIDE SEQUENCE [LARGE SCALE GENOMIC DNA]</scope>
    <source>
        <strain evidence="3">MAFF 305830</strain>
    </source>
</reference>
<dbReference type="EMBL" id="KN824278">
    <property type="protein sequence ID" value="KIM33355.1"/>
    <property type="molecule type" value="Genomic_DNA"/>
</dbReference>
<dbReference type="HOGENOM" id="CLU_492719_0_0_1"/>
<name>A0A0C3B957_SERVB</name>
<dbReference type="Gene3D" id="1.10.472.10">
    <property type="entry name" value="Cyclin-like"/>
    <property type="match status" value="1"/>
</dbReference>
<organism evidence="2 3">
    <name type="scientific">Serendipita vermifera MAFF 305830</name>
    <dbReference type="NCBI Taxonomy" id="933852"/>
    <lineage>
        <taxon>Eukaryota</taxon>
        <taxon>Fungi</taxon>
        <taxon>Dikarya</taxon>
        <taxon>Basidiomycota</taxon>
        <taxon>Agaricomycotina</taxon>
        <taxon>Agaricomycetes</taxon>
        <taxon>Sebacinales</taxon>
        <taxon>Serendipitaceae</taxon>
        <taxon>Serendipita</taxon>
    </lineage>
</organism>
<gene>
    <name evidence="2" type="ORF">M408DRAFT_153210</name>
</gene>
<protein>
    <submittedName>
        <fullName evidence="2">Uncharacterized protein</fullName>
    </submittedName>
</protein>
<evidence type="ECO:0000256" key="1">
    <source>
        <dbReference type="SAM" id="MobiDB-lite"/>
    </source>
</evidence>
<dbReference type="OrthoDB" id="286814at2759"/>
<evidence type="ECO:0000313" key="2">
    <source>
        <dbReference type="EMBL" id="KIM33355.1"/>
    </source>
</evidence>
<dbReference type="CDD" id="cd20557">
    <property type="entry name" value="CYCLIN_ScPCL1-like"/>
    <property type="match status" value="1"/>
</dbReference>
<sequence length="553" mass="60757">MSSLLYQQHQSQVLSNRVDDAFIGTVAHGAAILPLAHSLSQAQGGPLMPSIVAQDSYSPSSYYQDQFVQAQVLDGQLSNNTDAGSAVTVPTDMQKNNQEQIAALVSSREREVTELQTTLAVPLAHFNAKFIWHCIMNIERDCEPAFLEKILTIHKTFYLPPAVSFYALWLHFRFWDQMPQVYYTAEALLPPATNSTASLTKAARVAIILYMMAASFANKHLDDFSYRNSSWYEAARMPGADFLQIELLALKELHWSLEISSKDWSNWLLHLRTSNITLERTRPTTQTFHFVVARLIQDAIIASGNNEDGFGQAGAYGRYGGRHQIVTDVKKPNLWQDSSPTLVASSHGASPPATDGLHARVNGNIADGPYGLYALQRKLESVQRDPTAFQAPKYIPWDTSLDPVVHVQSRSRSNSGSGMGPLMGEEMKGAAFFDSVNGVRRGRNGTKHGHSPSEGQWPRQSEMYGGGGYHGEYGKPVALGPTNGYGMLFGGGSYGPVSCEDVLSGRRGAQPILDHTGSKGMLVRPFKTCNVAEVPFVGYAIVDPALVSWQMRL</sequence>
<feature type="region of interest" description="Disordered" evidence="1">
    <location>
        <begin position="439"/>
        <end position="463"/>
    </location>
</feature>
<dbReference type="Proteomes" id="UP000054097">
    <property type="component" value="Unassembled WGS sequence"/>
</dbReference>
<reference evidence="2 3" key="1">
    <citation type="submission" date="2014-04" db="EMBL/GenBank/DDBJ databases">
        <authorList>
            <consortium name="DOE Joint Genome Institute"/>
            <person name="Kuo A."/>
            <person name="Zuccaro A."/>
            <person name="Kohler A."/>
            <person name="Nagy L.G."/>
            <person name="Floudas D."/>
            <person name="Copeland A."/>
            <person name="Barry K.W."/>
            <person name="Cichocki N."/>
            <person name="Veneault-Fourrey C."/>
            <person name="LaButti K."/>
            <person name="Lindquist E.A."/>
            <person name="Lipzen A."/>
            <person name="Lundell T."/>
            <person name="Morin E."/>
            <person name="Murat C."/>
            <person name="Sun H."/>
            <person name="Tunlid A."/>
            <person name="Henrissat B."/>
            <person name="Grigoriev I.V."/>
            <person name="Hibbett D.S."/>
            <person name="Martin F."/>
            <person name="Nordberg H.P."/>
            <person name="Cantor M.N."/>
            <person name="Hua S.X."/>
        </authorList>
    </citation>
    <scope>NUCLEOTIDE SEQUENCE [LARGE SCALE GENOMIC DNA]</scope>
    <source>
        <strain evidence="2 3">MAFF 305830</strain>
    </source>
</reference>
<keyword evidence="3" id="KW-1185">Reference proteome</keyword>